<dbReference type="Pfam" id="PF10647">
    <property type="entry name" value="Gmad1"/>
    <property type="match status" value="1"/>
</dbReference>
<dbReference type="SMART" id="SM00909">
    <property type="entry name" value="Germane"/>
    <property type="match status" value="1"/>
</dbReference>
<dbReference type="Proteomes" id="UP001519363">
    <property type="component" value="Unassembled WGS sequence"/>
</dbReference>
<dbReference type="EMBL" id="JAGIOO010000001">
    <property type="protein sequence ID" value="MBP2474567.1"/>
    <property type="molecule type" value="Genomic_DNA"/>
</dbReference>
<keyword evidence="4" id="KW-1185">Reference proteome</keyword>
<comment type="caution">
    <text evidence="3">The sequence shown here is derived from an EMBL/GenBank/DDBJ whole genome shotgun (WGS) entry which is preliminary data.</text>
</comment>
<gene>
    <name evidence="3" type="ORF">JOF53_003439</name>
</gene>
<evidence type="ECO:0000313" key="3">
    <source>
        <dbReference type="EMBL" id="MBP2474567.1"/>
    </source>
</evidence>
<dbReference type="Pfam" id="PF10646">
    <property type="entry name" value="Germane"/>
    <property type="match status" value="1"/>
</dbReference>
<evidence type="ECO:0000313" key="4">
    <source>
        <dbReference type="Proteomes" id="UP001519363"/>
    </source>
</evidence>
<feature type="signal peptide" evidence="1">
    <location>
        <begin position="1"/>
        <end position="22"/>
    </location>
</feature>
<keyword evidence="1" id="KW-0732">Signal</keyword>
<sequence length="577" mass="61824">MKRRGLRALCAVGVVLTAAACAAIPENTELKAIPTSAGEPGRASTVDAPKGLEDPAVMVRNFVGASAKPESSRSEARQYLVPELQKSWDDRKQLTVIDDDFATLVSSGGDSDNQTVSVRGKRIGTLGQDGDFTPDYKELDLSVPVRRSGSQWRIVTPPQEVLVTRTGMDHNYKPVRLAFLAPDSPTVVRDLRYISLRPTSTLPQRTMDLLIKGPSQALRNAVRTALPGGANLVNNVTDLTDGAVGVNLTGLADVLTETRQLIAAQVVLSLQTVSNSRIRLLSDGVPLLPPQQDWRAGDVAKYEARTSPSPEAKDMAVVQNTVRYLLTENDGRIPGAAGSGELSVVTASQSPTKDGPLAVVARAGNNVNLRIGGPRELYVAATASDLSRPTWRLDGKEVWTVVDHTSVQKFVDQGKGNWQPVRVNAEELLNKVSLVRELRLSRDGVRVAAIAANQTLWVGSVVNDGGTTSIRAVRQVGAGLLSSLVGLDWYSADTMVVAANDPINAVYRIQADGQSWEKFSATNLSPPFTALTAAPGRPVLVTDQRGIWQSQGPDELWSQVITSPLVNASAIVPFYPG</sequence>
<dbReference type="RefSeq" id="WP_209707113.1">
    <property type="nucleotide sequence ID" value="NZ_JAGIOO010000001.1"/>
</dbReference>
<dbReference type="Pfam" id="PF25976">
    <property type="entry name" value="LpqB_N"/>
    <property type="match status" value="1"/>
</dbReference>
<organism evidence="3 4">
    <name type="scientific">Crossiella equi</name>
    <dbReference type="NCBI Taxonomy" id="130796"/>
    <lineage>
        <taxon>Bacteria</taxon>
        <taxon>Bacillati</taxon>
        <taxon>Actinomycetota</taxon>
        <taxon>Actinomycetes</taxon>
        <taxon>Pseudonocardiales</taxon>
        <taxon>Pseudonocardiaceae</taxon>
        <taxon>Crossiella</taxon>
    </lineage>
</organism>
<evidence type="ECO:0000259" key="2">
    <source>
        <dbReference type="SMART" id="SM00909"/>
    </source>
</evidence>
<feature type="domain" description="GerMN" evidence="2">
    <location>
        <begin position="203"/>
        <end position="291"/>
    </location>
</feature>
<name>A0ABS5AE42_9PSEU</name>
<accession>A0ABS5AE42</accession>
<proteinExistence type="predicted"/>
<dbReference type="PROSITE" id="PS51257">
    <property type="entry name" value="PROKAR_LIPOPROTEIN"/>
    <property type="match status" value="1"/>
</dbReference>
<dbReference type="InterPro" id="IPR059026">
    <property type="entry name" value="LpqB_N"/>
</dbReference>
<evidence type="ECO:0000256" key="1">
    <source>
        <dbReference type="SAM" id="SignalP"/>
    </source>
</evidence>
<reference evidence="3 4" key="1">
    <citation type="submission" date="2021-03" db="EMBL/GenBank/DDBJ databases">
        <title>Sequencing the genomes of 1000 actinobacteria strains.</title>
        <authorList>
            <person name="Klenk H.-P."/>
        </authorList>
    </citation>
    <scope>NUCLEOTIDE SEQUENCE [LARGE SCALE GENOMIC DNA]</scope>
    <source>
        <strain evidence="3 4">DSM 44580</strain>
    </source>
</reference>
<protein>
    <recommendedName>
        <fullName evidence="2">GerMN domain-containing protein</fullName>
    </recommendedName>
</protein>
<dbReference type="InterPro" id="IPR019606">
    <property type="entry name" value="GerMN"/>
</dbReference>
<dbReference type="InterPro" id="IPR018910">
    <property type="entry name" value="LpqB_C"/>
</dbReference>
<feature type="chain" id="PRO_5046194057" description="GerMN domain-containing protein" evidence="1">
    <location>
        <begin position="23"/>
        <end position="577"/>
    </location>
</feature>